<dbReference type="InterPro" id="IPR026444">
    <property type="entry name" value="Secre_tail"/>
</dbReference>
<gene>
    <name evidence="4" type="ORF">GCM10022389_17840</name>
</gene>
<evidence type="ECO:0000313" key="4">
    <source>
        <dbReference type="EMBL" id="GAA4072861.1"/>
    </source>
</evidence>
<evidence type="ECO:0000256" key="1">
    <source>
        <dbReference type="ARBA" id="ARBA00022729"/>
    </source>
</evidence>
<evidence type="ECO:0000256" key="2">
    <source>
        <dbReference type="SAM" id="SignalP"/>
    </source>
</evidence>
<sequence length="359" mass="38295">MKKLLLLLLLSSSASLFAQVLESENFNTLPIGNIGTDFTGLTPGLSGYLTAASNGTAPTTSTNAGNSNFQVVANGNNSSNGFQIISPNGDKGNRFMWKDGFDLLWNARTTGNNIVELEYDFFTGPITDSRTQIGMRVFGADGANTRSLVGFVYTTNTRVLSGVCYLNNGGTFGTFLVNLATGGLILDANTWYTIGCSYNTVTGQTLWKTSPTSPSTGLANTFWVPNLVPNEVDFVQVVVAANATANPPVPANTATSTIVFDNYLTRASNTDTLLNNVTFAEDSLVTINLYPNPVNDILNINSKYTLNNISISDINGRVVRNTSLNGTEAQINIADLASGVYLLKVVTSDGTVTKKVIKE</sequence>
<evidence type="ECO:0000313" key="5">
    <source>
        <dbReference type="Proteomes" id="UP001500367"/>
    </source>
</evidence>
<dbReference type="NCBIfam" id="TIGR04183">
    <property type="entry name" value="Por_Secre_tail"/>
    <property type="match status" value="1"/>
</dbReference>
<feature type="signal peptide" evidence="2">
    <location>
        <begin position="1"/>
        <end position="18"/>
    </location>
</feature>
<keyword evidence="1 2" id="KW-0732">Signal</keyword>
<evidence type="ECO:0000259" key="3">
    <source>
        <dbReference type="Pfam" id="PF18962"/>
    </source>
</evidence>
<name>A0ABP7VRL5_9FLAO</name>
<protein>
    <recommendedName>
        <fullName evidence="3">Secretion system C-terminal sorting domain-containing protein</fullName>
    </recommendedName>
</protein>
<dbReference type="RefSeq" id="WP_344816370.1">
    <property type="nucleotide sequence ID" value="NZ_BAABCT010000004.1"/>
</dbReference>
<dbReference type="Pfam" id="PF18962">
    <property type="entry name" value="Por_Secre_tail"/>
    <property type="match status" value="1"/>
</dbReference>
<dbReference type="Proteomes" id="UP001500367">
    <property type="component" value="Unassembled WGS sequence"/>
</dbReference>
<feature type="domain" description="Secretion system C-terminal sorting" evidence="3">
    <location>
        <begin position="289"/>
        <end position="357"/>
    </location>
</feature>
<reference evidence="5" key="1">
    <citation type="journal article" date="2019" name="Int. J. Syst. Evol. Microbiol.">
        <title>The Global Catalogue of Microorganisms (GCM) 10K type strain sequencing project: providing services to taxonomists for standard genome sequencing and annotation.</title>
        <authorList>
            <consortium name="The Broad Institute Genomics Platform"/>
            <consortium name="The Broad Institute Genome Sequencing Center for Infectious Disease"/>
            <person name="Wu L."/>
            <person name="Ma J."/>
        </authorList>
    </citation>
    <scope>NUCLEOTIDE SEQUENCE [LARGE SCALE GENOMIC DNA]</scope>
    <source>
        <strain evidence="5">JCM 17069</strain>
    </source>
</reference>
<dbReference type="EMBL" id="BAABCT010000004">
    <property type="protein sequence ID" value="GAA4072861.1"/>
    <property type="molecule type" value="Genomic_DNA"/>
</dbReference>
<feature type="chain" id="PRO_5045829218" description="Secretion system C-terminal sorting domain-containing protein" evidence="2">
    <location>
        <begin position="19"/>
        <end position="359"/>
    </location>
</feature>
<proteinExistence type="predicted"/>
<keyword evidence="5" id="KW-1185">Reference proteome</keyword>
<comment type="caution">
    <text evidence="4">The sequence shown here is derived from an EMBL/GenBank/DDBJ whole genome shotgun (WGS) entry which is preliminary data.</text>
</comment>
<organism evidence="4 5">
    <name type="scientific">Flavobacterium cheonanense</name>
    <dbReference type="NCBI Taxonomy" id="706183"/>
    <lineage>
        <taxon>Bacteria</taxon>
        <taxon>Pseudomonadati</taxon>
        <taxon>Bacteroidota</taxon>
        <taxon>Flavobacteriia</taxon>
        <taxon>Flavobacteriales</taxon>
        <taxon>Flavobacteriaceae</taxon>
        <taxon>Flavobacterium</taxon>
    </lineage>
</organism>
<accession>A0ABP7VRL5</accession>